<feature type="domain" description="FAS1-like dehydratase" evidence="1">
    <location>
        <begin position="81"/>
        <end position="175"/>
    </location>
</feature>
<dbReference type="AlphaFoldDB" id="A0A067MDA0"/>
<dbReference type="SUPFAM" id="SSF54637">
    <property type="entry name" value="Thioesterase/thiol ester dehydrase-isomerase"/>
    <property type="match status" value="1"/>
</dbReference>
<dbReference type="HOGENOM" id="CLU_028690_0_0_1"/>
<evidence type="ECO:0000259" key="1">
    <source>
        <dbReference type="Pfam" id="PF13452"/>
    </source>
</evidence>
<dbReference type="STRING" id="930990.A0A067MDA0"/>
<dbReference type="EMBL" id="KL198043">
    <property type="protein sequence ID" value="KDQ13539.1"/>
    <property type="molecule type" value="Genomic_DNA"/>
</dbReference>
<dbReference type="InParanoid" id="A0A067MDA0"/>
<evidence type="ECO:0000313" key="2">
    <source>
        <dbReference type="EMBL" id="KDQ13539.1"/>
    </source>
</evidence>
<dbReference type="Pfam" id="PF13452">
    <property type="entry name" value="FAS1_DH_region"/>
    <property type="match status" value="1"/>
</dbReference>
<protein>
    <recommendedName>
        <fullName evidence="1">FAS1-like dehydratase domain-containing protein</fullName>
    </recommendedName>
</protein>
<sequence>MAFRSSLSTSLRVSIPLAVDLQPTKDAPTLWLSRISATRSREVDAVELGRIKQLYATIPTRDGSDVSYPRAGPSHGMSLQSGHHLALFPPLGPLSTLNPDGTDSTWSSPPPFARRMWAGGRFEFVLTNELRVGEDVTCDISIEKVDVKQKDTPASKVFVHQKREISNGRGVAVVERRTHVFMPPALGKHKPSSIVNLPPDKQKADFSLMFVPSRATLFRFSAITFNAHRIHLDPEFSRNVEGHADCLVHGPLTALLLLDILNLNLSPLQFVKSFEYRATHPLFVERPLSLNGAWEKDQTEARLWASDDEGRIGMTARAEVVPKIN</sequence>
<dbReference type="PANTHER" id="PTHR28152:SF1">
    <property type="entry name" value="HYDROXYACYL-THIOESTER DEHYDRATASE TYPE 2, MITOCHONDRIAL"/>
    <property type="match status" value="1"/>
</dbReference>
<dbReference type="InterPro" id="IPR039569">
    <property type="entry name" value="FAS1-like_DH_region"/>
</dbReference>
<gene>
    <name evidence="2" type="ORF">BOTBODRAFT_160476</name>
</gene>
<dbReference type="InterPro" id="IPR029069">
    <property type="entry name" value="HotDog_dom_sf"/>
</dbReference>
<dbReference type="GO" id="GO:0005739">
    <property type="term" value="C:mitochondrion"/>
    <property type="evidence" value="ECO:0007669"/>
    <property type="project" value="TreeGrafter"/>
</dbReference>
<dbReference type="InterPro" id="IPR052741">
    <property type="entry name" value="Mitochondrial_HTD2"/>
</dbReference>
<organism evidence="2 3">
    <name type="scientific">Botryobasidium botryosum (strain FD-172 SS1)</name>
    <dbReference type="NCBI Taxonomy" id="930990"/>
    <lineage>
        <taxon>Eukaryota</taxon>
        <taxon>Fungi</taxon>
        <taxon>Dikarya</taxon>
        <taxon>Basidiomycota</taxon>
        <taxon>Agaricomycotina</taxon>
        <taxon>Agaricomycetes</taxon>
        <taxon>Cantharellales</taxon>
        <taxon>Botryobasidiaceae</taxon>
        <taxon>Botryobasidium</taxon>
    </lineage>
</organism>
<keyword evidence="3" id="KW-1185">Reference proteome</keyword>
<dbReference type="PANTHER" id="PTHR28152">
    <property type="entry name" value="HYDROXYACYL-THIOESTER DEHYDRATASE TYPE 2, MITOCHONDRIAL"/>
    <property type="match status" value="1"/>
</dbReference>
<dbReference type="GO" id="GO:0019171">
    <property type="term" value="F:(3R)-hydroxyacyl-[acyl-carrier-protein] dehydratase activity"/>
    <property type="evidence" value="ECO:0007669"/>
    <property type="project" value="TreeGrafter"/>
</dbReference>
<dbReference type="Proteomes" id="UP000027195">
    <property type="component" value="Unassembled WGS sequence"/>
</dbReference>
<evidence type="ECO:0000313" key="3">
    <source>
        <dbReference type="Proteomes" id="UP000027195"/>
    </source>
</evidence>
<reference evidence="3" key="1">
    <citation type="journal article" date="2014" name="Proc. Natl. Acad. Sci. U.S.A.">
        <title>Extensive sampling of basidiomycete genomes demonstrates inadequacy of the white-rot/brown-rot paradigm for wood decay fungi.</title>
        <authorList>
            <person name="Riley R."/>
            <person name="Salamov A.A."/>
            <person name="Brown D.W."/>
            <person name="Nagy L.G."/>
            <person name="Floudas D."/>
            <person name="Held B.W."/>
            <person name="Levasseur A."/>
            <person name="Lombard V."/>
            <person name="Morin E."/>
            <person name="Otillar R."/>
            <person name="Lindquist E.A."/>
            <person name="Sun H."/>
            <person name="LaButti K.M."/>
            <person name="Schmutz J."/>
            <person name="Jabbour D."/>
            <person name="Luo H."/>
            <person name="Baker S.E."/>
            <person name="Pisabarro A.G."/>
            <person name="Walton J.D."/>
            <person name="Blanchette R.A."/>
            <person name="Henrissat B."/>
            <person name="Martin F."/>
            <person name="Cullen D."/>
            <person name="Hibbett D.S."/>
            <person name="Grigoriev I.V."/>
        </authorList>
    </citation>
    <scope>NUCLEOTIDE SEQUENCE [LARGE SCALE GENOMIC DNA]</scope>
    <source>
        <strain evidence="3">FD-172 SS1</strain>
    </source>
</reference>
<name>A0A067MDA0_BOTB1</name>
<dbReference type="FunCoup" id="A0A067MDA0">
    <property type="interactions" value="181"/>
</dbReference>
<proteinExistence type="predicted"/>
<accession>A0A067MDA0</accession>
<dbReference type="OrthoDB" id="3257538at2759"/>
<dbReference type="Gene3D" id="3.10.129.10">
    <property type="entry name" value="Hotdog Thioesterase"/>
    <property type="match status" value="2"/>
</dbReference>